<dbReference type="SUPFAM" id="SSF53474">
    <property type="entry name" value="alpha/beta-Hydrolases"/>
    <property type="match status" value="1"/>
</dbReference>
<organism evidence="4 5">
    <name type="scientific">Gymnopilus dilepis</name>
    <dbReference type="NCBI Taxonomy" id="231916"/>
    <lineage>
        <taxon>Eukaryota</taxon>
        <taxon>Fungi</taxon>
        <taxon>Dikarya</taxon>
        <taxon>Basidiomycota</taxon>
        <taxon>Agaricomycotina</taxon>
        <taxon>Agaricomycetes</taxon>
        <taxon>Agaricomycetidae</taxon>
        <taxon>Agaricales</taxon>
        <taxon>Agaricineae</taxon>
        <taxon>Hymenogastraceae</taxon>
        <taxon>Gymnopilus</taxon>
    </lineage>
</organism>
<dbReference type="Proteomes" id="UP000284706">
    <property type="component" value="Unassembled WGS sequence"/>
</dbReference>
<evidence type="ECO:0000256" key="2">
    <source>
        <dbReference type="SAM" id="MobiDB-lite"/>
    </source>
</evidence>
<keyword evidence="5" id="KW-1185">Reference proteome</keyword>
<reference evidence="4 5" key="1">
    <citation type="journal article" date="2018" name="Evol. Lett.">
        <title>Horizontal gene cluster transfer increased hallucinogenic mushroom diversity.</title>
        <authorList>
            <person name="Reynolds H.T."/>
            <person name="Vijayakumar V."/>
            <person name="Gluck-Thaler E."/>
            <person name="Korotkin H.B."/>
            <person name="Matheny P.B."/>
            <person name="Slot J.C."/>
        </authorList>
    </citation>
    <scope>NUCLEOTIDE SEQUENCE [LARGE SCALE GENOMIC DNA]</scope>
    <source>
        <strain evidence="4 5">SRW20</strain>
    </source>
</reference>
<accession>A0A409WBA4</accession>
<comment type="caution">
    <text evidence="4">The sequence shown here is derived from an EMBL/GenBank/DDBJ whole genome shotgun (WGS) entry which is preliminary data.</text>
</comment>
<protein>
    <recommendedName>
        <fullName evidence="3">Alpha/beta hydrolase fold-3 domain-containing protein</fullName>
    </recommendedName>
</protein>
<keyword evidence="1" id="KW-0378">Hydrolase</keyword>
<sequence>MAAEPVIFAPATFTHTSPATTSTTTTSAASGSGAPQQQPPKSNPAGKKAPKKAWSIFGELYSSGERTWASFSGSTPAVTTSRSDSRYPYKYHQLPSESREALLRMDVETPTSNGNHRDDHDVPDEGDEHDPAAGSTSNLVQRGRNGHGHGHGIVPAQHPPPKGKYADVSFWEKVHVGTIMFRIPFVTFWFTLKSLVLHPKSVKRHTVISMVRWITGTCSFREIQYLTPTSVETYVKWVKSHKADGLEVVLEPLVDDATLMWVGRKRTDRVLLCIPGLLFSRGLCKGDVDARSFLGGAYCFPLSSPSVSFWRYVQQQLDSQNIDTGLAILSYSLIPVAGFPTQLRQAQVAVEHILASGVHPSNLQLVGDSAGGNLILSLLSHIMHPLPSPTFRPFLTSLLQGAPIKGVYLMSPWVCMQSNTASSRANVAYDIIVPSPDGPRSNFVKAYITQEYEIPYIDPLNAPAGSAWFADLDKVVDRLFMSAGGLEVLRDDIISFSQMMGKVKKREFTFVVQDGGVHVDPILEFMGGEGKDKASLTTMIVSWLAAGYRS</sequence>
<dbReference type="InterPro" id="IPR029058">
    <property type="entry name" value="AB_hydrolase_fold"/>
</dbReference>
<feature type="compositionally biased region" description="Low complexity" evidence="2">
    <location>
        <begin position="8"/>
        <end position="36"/>
    </location>
</feature>
<dbReference type="InParanoid" id="A0A409WBA4"/>
<proteinExistence type="predicted"/>
<dbReference type="EMBL" id="NHYE01005229">
    <property type="protein sequence ID" value="PPQ75771.1"/>
    <property type="molecule type" value="Genomic_DNA"/>
</dbReference>
<dbReference type="InterPro" id="IPR050300">
    <property type="entry name" value="GDXG_lipolytic_enzyme"/>
</dbReference>
<evidence type="ECO:0000256" key="1">
    <source>
        <dbReference type="ARBA" id="ARBA00022801"/>
    </source>
</evidence>
<name>A0A409WBA4_9AGAR</name>
<evidence type="ECO:0000313" key="4">
    <source>
        <dbReference type="EMBL" id="PPQ75771.1"/>
    </source>
</evidence>
<dbReference type="AlphaFoldDB" id="A0A409WBA4"/>
<dbReference type="FunCoup" id="A0A409WBA4">
    <property type="interactions" value="14"/>
</dbReference>
<dbReference type="STRING" id="231916.A0A409WBA4"/>
<evidence type="ECO:0000313" key="5">
    <source>
        <dbReference type="Proteomes" id="UP000284706"/>
    </source>
</evidence>
<dbReference type="PANTHER" id="PTHR48081">
    <property type="entry name" value="AB HYDROLASE SUPERFAMILY PROTEIN C4A8.06C"/>
    <property type="match status" value="1"/>
</dbReference>
<evidence type="ECO:0000259" key="3">
    <source>
        <dbReference type="Pfam" id="PF07859"/>
    </source>
</evidence>
<dbReference type="Pfam" id="PF07859">
    <property type="entry name" value="Abhydrolase_3"/>
    <property type="match status" value="1"/>
</dbReference>
<dbReference type="PANTHER" id="PTHR48081:SF31">
    <property type="entry name" value="STERYL ACETYL HYDROLASE MUG81-RELATED"/>
    <property type="match status" value="1"/>
</dbReference>
<dbReference type="GO" id="GO:0016787">
    <property type="term" value="F:hydrolase activity"/>
    <property type="evidence" value="ECO:0007669"/>
    <property type="project" value="UniProtKB-KW"/>
</dbReference>
<feature type="region of interest" description="Disordered" evidence="2">
    <location>
        <begin position="109"/>
        <end position="161"/>
    </location>
</feature>
<dbReference type="InterPro" id="IPR013094">
    <property type="entry name" value="AB_hydrolase_3"/>
</dbReference>
<dbReference type="Gene3D" id="3.40.50.1820">
    <property type="entry name" value="alpha/beta hydrolase"/>
    <property type="match status" value="1"/>
</dbReference>
<gene>
    <name evidence="4" type="ORF">CVT26_000888</name>
</gene>
<feature type="region of interest" description="Disordered" evidence="2">
    <location>
        <begin position="1"/>
        <end position="51"/>
    </location>
</feature>
<feature type="domain" description="Alpha/beta hydrolase fold-3" evidence="3">
    <location>
        <begin position="326"/>
        <end position="519"/>
    </location>
</feature>
<dbReference type="OrthoDB" id="2152029at2759"/>